<dbReference type="EMBL" id="CAQQ02188486">
    <property type="status" value="NOT_ANNOTATED_CDS"/>
    <property type="molecule type" value="Genomic_DNA"/>
</dbReference>
<dbReference type="SUPFAM" id="SSF52540">
    <property type="entry name" value="P-loop containing nucleoside triphosphate hydrolases"/>
    <property type="match status" value="1"/>
</dbReference>
<evidence type="ECO:0000313" key="4">
    <source>
        <dbReference type="EnsemblMetazoa" id="MESCA003099-PA"/>
    </source>
</evidence>
<dbReference type="HOGENOM" id="CLU_027239_1_1_1"/>
<evidence type="ECO:0000256" key="2">
    <source>
        <dbReference type="ARBA" id="ARBA00022679"/>
    </source>
</evidence>
<dbReference type="EMBL" id="CAQQ02188485">
    <property type="status" value="NOT_ANNOTATED_CDS"/>
    <property type="molecule type" value="Genomic_DNA"/>
</dbReference>
<evidence type="ECO:0000259" key="3">
    <source>
        <dbReference type="Pfam" id="PF00685"/>
    </source>
</evidence>
<dbReference type="Gene3D" id="3.40.50.300">
    <property type="entry name" value="P-loop containing nucleotide triphosphate hydrolases"/>
    <property type="match status" value="1"/>
</dbReference>
<dbReference type="AlphaFoldDB" id="T1GI32"/>
<dbReference type="STRING" id="36166.T1GI32"/>
<dbReference type="Pfam" id="PF00685">
    <property type="entry name" value="Sulfotransfer_1"/>
    <property type="match status" value="1"/>
</dbReference>
<sequence length="381" mass="44781">MWKEWCQFYQQEESTPRDQVPQCKIDIPNKRGVKKLGIINLKHLVHDKNNVAQKEHEEIPCIPFKLGSLSVDTGNIIPLEKDWSKRFTVVTDYLSENIDQIINFEGKEDDVYVVTMSKSGTTWMLETAWLVLNDFNFEEGSTTLLMDRAPYLEHSQIAENFIQICDTHKMLRELKSPRLIKTHLPTHLLPTDLWKKKSKVIYVARNFKDALVSRYRFYNGMGMVSNPMSLEDFAELMMNNKTPYLPYWDHVLEFWELRKQPNIFFTSYERMSKDLRSVIKELCVFLNKPEPSESTLDKAQEYLNFKNMKNSLAGKLHQEAMDKEKVLNCERHTNKAVDFEFMRRGETGSSKDEMTDNLSRKLDQWAESYLQEAGVTVDELY</sequence>
<dbReference type="EnsemblMetazoa" id="MESCA003099-RA">
    <property type="protein sequence ID" value="MESCA003099-PA"/>
    <property type="gene ID" value="MESCA003099"/>
</dbReference>
<comment type="similarity">
    <text evidence="1">Belongs to the sulfotransferase 1 family.</text>
</comment>
<dbReference type="Proteomes" id="UP000015102">
    <property type="component" value="Unassembled WGS sequence"/>
</dbReference>
<reference evidence="4" key="2">
    <citation type="submission" date="2015-06" db="UniProtKB">
        <authorList>
            <consortium name="EnsemblMetazoa"/>
        </authorList>
    </citation>
    <scope>IDENTIFICATION</scope>
</reference>
<dbReference type="GO" id="GO:0008146">
    <property type="term" value="F:sulfotransferase activity"/>
    <property type="evidence" value="ECO:0007669"/>
    <property type="project" value="InterPro"/>
</dbReference>
<reference evidence="5" key="1">
    <citation type="submission" date="2013-02" db="EMBL/GenBank/DDBJ databases">
        <authorList>
            <person name="Hughes D."/>
        </authorList>
    </citation>
    <scope>NUCLEOTIDE SEQUENCE</scope>
    <source>
        <strain>Durham</strain>
        <strain evidence="5">NC isolate 2 -- Noor lab</strain>
    </source>
</reference>
<dbReference type="PANTHER" id="PTHR11783">
    <property type="entry name" value="SULFOTRANSFERASE SULT"/>
    <property type="match status" value="1"/>
</dbReference>
<name>T1GI32_MEGSC</name>
<dbReference type="EMBL" id="CAQQ02188487">
    <property type="status" value="NOT_ANNOTATED_CDS"/>
    <property type="molecule type" value="Genomic_DNA"/>
</dbReference>
<dbReference type="InterPro" id="IPR027417">
    <property type="entry name" value="P-loop_NTPase"/>
</dbReference>
<accession>T1GI32</accession>
<evidence type="ECO:0000256" key="1">
    <source>
        <dbReference type="ARBA" id="ARBA00005771"/>
    </source>
</evidence>
<dbReference type="InterPro" id="IPR000863">
    <property type="entry name" value="Sulfotransferase_dom"/>
</dbReference>
<feature type="domain" description="Sulfotransferase" evidence="3">
    <location>
        <begin position="109"/>
        <end position="371"/>
    </location>
</feature>
<dbReference type="OMA" id="LNCERHT"/>
<protein>
    <recommendedName>
        <fullName evidence="3">Sulfotransferase domain-containing protein</fullName>
    </recommendedName>
</protein>
<keyword evidence="2" id="KW-0808">Transferase</keyword>
<keyword evidence="5" id="KW-1185">Reference proteome</keyword>
<evidence type="ECO:0000313" key="5">
    <source>
        <dbReference type="Proteomes" id="UP000015102"/>
    </source>
</evidence>
<proteinExistence type="inferred from homology"/>
<dbReference type="EMBL" id="CAQQ02188488">
    <property type="status" value="NOT_ANNOTATED_CDS"/>
    <property type="molecule type" value="Genomic_DNA"/>
</dbReference>
<organism evidence="4 5">
    <name type="scientific">Megaselia scalaris</name>
    <name type="common">Humpbacked fly</name>
    <name type="synonym">Phora scalaris</name>
    <dbReference type="NCBI Taxonomy" id="36166"/>
    <lineage>
        <taxon>Eukaryota</taxon>
        <taxon>Metazoa</taxon>
        <taxon>Ecdysozoa</taxon>
        <taxon>Arthropoda</taxon>
        <taxon>Hexapoda</taxon>
        <taxon>Insecta</taxon>
        <taxon>Pterygota</taxon>
        <taxon>Neoptera</taxon>
        <taxon>Endopterygota</taxon>
        <taxon>Diptera</taxon>
        <taxon>Brachycera</taxon>
        <taxon>Muscomorpha</taxon>
        <taxon>Platypezoidea</taxon>
        <taxon>Phoridae</taxon>
        <taxon>Megaseliini</taxon>
        <taxon>Megaselia</taxon>
    </lineage>
</organism>